<evidence type="ECO:0000313" key="1">
    <source>
        <dbReference type="EMBL" id="PON35269.1"/>
    </source>
</evidence>
<name>A0A2P5AFF2_PARAD</name>
<keyword evidence="2" id="KW-1185">Reference proteome</keyword>
<dbReference type="EMBL" id="JXTB01000619">
    <property type="protein sequence ID" value="PON35269.1"/>
    <property type="molecule type" value="Genomic_DNA"/>
</dbReference>
<gene>
    <name evidence="1" type="ORF">PanWU01x14_337870</name>
</gene>
<reference evidence="2" key="1">
    <citation type="submission" date="2016-06" db="EMBL/GenBank/DDBJ databases">
        <title>Parallel loss of symbiosis genes in relatives of nitrogen-fixing non-legume Parasponia.</title>
        <authorList>
            <person name="Van Velzen R."/>
            <person name="Holmer R."/>
            <person name="Bu F."/>
            <person name="Rutten L."/>
            <person name="Van Zeijl A."/>
            <person name="Liu W."/>
            <person name="Santuari L."/>
            <person name="Cao Q."/>
            <person name="Sharma T."/>
            <person name="Shen D."/>
            <person name="Roswanjaya Y."/>
            <person name="Wardhani T."/>
            <person name="Kalhor M.S."/>
            <person name="Jansen J."/>
            <person name="Van den Hoogen J."/>
            <person name="Gungor B."/>
            <person name="Hartog M."/>
            <person name="Hontelez J."/>
            <person name="Verver J."/>
            <person name="Yang W.-C."/>
            <person name="Schijlen E."/>
            <person name="Repin R."/>
            <person name="Schilthuizen M."/>
            <person name="Schranz E."/>
            <person name="Heidstra R."/>
            <person name="Miyata K."/>
            <person name="Fedorova E."/>
            <person name="Kohlen W."/>
            <person name="Bisseling T."/>
            <person name="Smit S."/>
            <person name="Geurts R."/>
        </authorList>
    </citation>
    <scope>NUCLEOTIDE SEQUENCE [LARGE SCALE GENOMIC DNA]</scope>
    <source>
        <strain evidence="2">cv. WU1-14</strain>
    </source>
</reference>
<sequence>MELPSSPFPSSRTSHTPISYSLLFGTRSTLIEFKDASIFCPEKTRLTNFNIFMANTMLLSYCMPCNSFCRDYCSNSRCWCFSSSCSNYNSSACSNYCSSACSGNRSGTYSIFSIFVILNSQFFFPID</sequence>
<protein>
    <submittedName>
        <fullName evidence="1">Uncharacterized protein</fullName>
    </submittedName>
</protein>
<accession>A0A2P5AFF2</accession>
<dbReference type="Proteomes" id="UP000237105">
    <property type="component" value="Unassembled WGS sequence"/>
</dbReference>
<dbReference type="AlphaFoldDB" id="A0A2P5AFF2"/>
<proteinExistence type="predicted"/>
<evidence type="ECO:0000313" key="2">
    <source>
        <dbReference type="Proteomes" id="UP000237105"/>
    </source>
</evidence>
<organism evidence="1 2">
    <name type="scientific">Parasponia andersonii</name>
    <name type="common">Sponia andersonii</name>
    <dbReference type="NCBI Taxonomy" id="3476"/>
    <lineage>
        <taxon>Eukaryota</taxon>
        <taxon>Viridiplantae</taxon>
        <taxon>Streptophyta</taxon>
        <taxon>Embryophyta</taxon>
        <taxon>Tracheophyta</taxon>
        <taxon>Spermatophyta</taxon>
        <taxon>Magnoliopsida</taxon>
        <taxon>eudicotyledons</taxon>
        <taxon>Gunneridae</taxon>
        <taxon>Pentapetalae</taxon>
        <taxon>rosids</taxon>
        <taxon>fabids</taxon>
        <taxon>Rosales</taxon>
        <taxon>Cannabaceae</taxon>
        <taxon>Parasponia</taxon>
    </lineage>
</organism>
<comment type="caution">
    <text evidence="1">The sequence shown here is derived from an EMBL/GenBank/DDBJ whole genome shotgun (WGS) entry which is preliminary data.</text>
</comment>